<dbReference type="EMBL" id="JAVRRA010028968">
    <property type="protein sequence ID" value="KAK5023986.1"/>
    <property type="molecule type" value="Genomic_DNA"/>
</dbReference>
<name>A0ABR0IT11_9PEZI</name>
<feature type="non-terminal residue" evidence="1">
    <location>
        <position position="1"/>
    </location>
</feature>
<dbReference type="PANTHER" id="PTHR34724:SF2">
    <property type="entry name" value="OS12G0596101 PROTEIN"/>
    <property type="match status" value="1"/>
</dbReference>
<keyword evidence="2" id="KW-1185">Reference proteome</keyword>
<reference evidence="1 2" key="1">
    <citation type="submission" date="2023-08" db="EMBL/GenBank/DDBJ databases">
        <title>Black Yeasts Isolated from many extreme environments.</title>
        <authorList>
            <person name="Coleine C."/>
            <person name="Stajich J.E."/>
            <person name="Selbmann L."/>
        </authorList>
    </citation>
    <scope>NUCLEOTIDE SEQUENCE [LARGE SCALE GENOMIC DNA]</scope>
    <source>
        <strain evidence="1 2">CCFEE 536</strain>
    </source>
</reference>
<gene>
    <name evidence="1" type="ORF">LTR16_012346</name>
</gene>
<proteinExistence type="predicted"/>
<evidence type="ECO:0000313" key="2">
    <source>
        <dbReference type="Proteomes" id="UP001357485"/>
    </source>
</evidence>
<comment type="caution">
    <text evidence="1">The sequence shown here is derived from an EMBL/GenBank/DDBJ whole genome shotgun (WGS) entry which is preliminary data.</text>
</comment>
<dbReference type="Proteomes" id="UP001357485">
    <property type="component" value="Unassembled WGS sequence"/>
</dbReference>
<organism evidence="1 2">
    <name type="scientific">Cryomyces antarcticus</name>
    <dbReference type="NCBI Taxonomy" id="329879"/>
    <lineage>
        <taxon>Eukaryota</taxon>
        <taxon>Fungi</taxon>
        <taxon>Dikarya</taxon>
        <taxon>Ascomycota</taxon>
        <taxon>Pezizomycotina</taxon>
        <taxon>Dothideomycetes</taxon>
        <taxon>Dothideomycetes incertae sedis</taxon>
        <taxon>Cryomyces</taxon>
    </lineage>
</organism>
<protein>
    <recommendedName>
        <fullName evidence="3">Copper-fist domain-containing protein</fullName>
    </recommendedName>
</protein>
<evidence type="ECO:0008006" key="3">
    <source>
        <dbReference type="Google" id="ProtNLM"/>
    </source>
</evidence>
<accession>A0ABR0IT11</accession>
<sequence length="106" mass="11607">HHEIKPRTSKRAQLYTANPCSQSAAAMCKKSSCDTCSMPPSNTPPAHAFFSSPPSADLPKEKATWWGCGNHVPMVMDPIPEEERCTCEPKIEKEGNKYPPKGPQPA</sequence>
<dbReference type="PANTHER" id="PTHR34724">
    <property type="entry name" value="OS12G0596101 PROTEIN"/>
    <property type="match status" value="1"/>
</dbReference>
<evidence type="ECO:0000313" key="1">
    <source>
        <dbReference type="EMBL" id="KAK5023986.1"/>
    </source>
</evidence>